<gene>
    <name evidence="1" type="ORF">R1T40_19275</name>
</gene>
<sequence>MSEALRDELQDVESSTLYGLANKDGITREEQTARLIEAYFDTSSQDRDMEVSAEFLRENADPVLDTVAQGLVYVRAENGRAFVIILKDTYDRLSDPD</sequence>
<name>A0ABZ0HE01_TRISK</name>
<dbReference type="Proteomes" id="UP001302666">
    <property type="component" value="Chromosome"/>
</dbReference>
<keyword evidence="2" id="KW-1185">Reference proteome</keyword>
<accession>A0ABZ0HE01</accession>
<reference evidence="1 2" key="1">
    <citation type="submission" date="2023-10" db="EMBL/GenBank/DDBJ databases">
        <title>Eight complete genome sequences of bacteria isolated from laboratory stock of Giant Kelp gametophytes.</title>
        <authorList>
            <person name="Tolentino B."/>
            <person name="Nuzhdin S."/>
        </authorList>
    </citation>
    <scope>NUCLEOTIDE SEQUENCE [LARGE SCALE GENOMIC DNA]</scope>
    <source>
        <strain evidence="1 2">LC.270.F.C4</strain>
    </source>
</reference>
<organism evidence="1 2">
    <name type="scientific">Tritonibacter scottomollicae</name>
    <name type="common">Epibacterium scottomollicae</name>
    <dbReference type="NCBI Taxonomy" id="483013"/>
    <lineage>
        <taxon>Bacteria</taxon>
        <taxon>Pseudomonadati</taxon>
        <taxon>Pseudomonadota</taxon>
        <taxon>Alphaproteobacteria</taxon>
        <taxon>Rhodobacterales</taxon>
        <taxon>Paracoccaceae</taxon>
        <taxon>Tritonibacter</taxon>
    </lineage>
</organism>
<protein>
    <submittedName>
        <fullName evidence="1">Uncharacterized protein</fullName>
    </submittedName>
</protein>
<proteinExistence type="predicted"/>
<evidence type="ECO:0000313" key="1">
    <source>
        <dbReference type="EMBL" id="WOI33053.1"/>
    </source>
</evidence>
<evidence type="ECO:0000313" key="2">
    <source>
        <dbReference type="Proteomes" id="UP001302666"/>
    </source>
</evidence>
<dbReference type="EMBL" id="CP136704">
    <property type="protein sequence ID" value="WOI33053.1"/>
    <property type="molecule type" value="Genomic_DNA"/>
</dbReference>
<dbReference type="RefSeq" id="WP_317385276.1">
    <property type="nucleotide sequence ID" value="NZ_CP136704.1"/>
</dbReference>